<dbReference type="SMART" id="SM00487">
    <property type="entry name" value="DEXDc"/>
    <property type="match status" value="1"/>
</dbReference>
<protein>
    <recommendedName>
        <fullName evidence="2">RNA helicase</fullName>
        <ecNumber evidence="2">3.6.4.13</ecNumber>
    </recommendedName>
</protein>
<dbReference type="FunFam" id="3.40.50.300:FF:000637">
    <property type="entry name" value="ATP-dependent RNA helicase DHX37/DHR1"/>
    <property type="match status" value="1"/>
</dbReference>
<dbReference type="InterPro" id="IPR007502">
    <property type="entry name" value="Helicase-assoc_dom"/>
</dbReference>
<evidence type="ECO:0000259" key="9">
    <source>
        <dbReference type="PROSITE" id="PS51192"/>
    </source>
</evidence>
<dbReference type="PANTHER" id="PTHR18934">
    <property type="entry name" value="ATP-DEPENDENT RNA HELICASE"/>
    <property type="match status" value="1"/>
</dbReference>
<evidence type="ECO:0000256" key="2">
    <source>
        <dbReference type="ARBA" id="ARBA00012552"/>
    </source>
</evidence>
<dbReference type="SMART" id="SM00490">
    <property type="entry name" value="HELICc"/>
    <property type="match status" value="1"/>
</dbReference>
<evidence type="ECO:0000313" key="12">
    <source>
        <dbReference type="Proteomes" id="UP001445076"/>
    </source>
</evidence>
<keyword evidence="12" id="KW-1185">Reference proteome</keyword>
<evidence type="ECO:0000256" key="5">
    <source>
        <dbReference type="ARBA" id="ARBA00022806"/>
    </source>
</evidence>
<evidence type="ECO:0000256" key="7">
    <source>
        <dbReference type="ARBA" id="ARBA00047984"/>
    </source>
</evidence>
<evidence type="ECO:0000256" key="4">
    <source>
        <dbReference type="ARBA" id="ARBA00022801"/>
    </source>
</evidence>
<dbReference type="CDD" id="cd17982">
    <property type="entry name" value="DEXHc_DHX37"/>
    <property type="match status" value="1"/>
</dbReference>
<dbReference type="PROSITE" id="PS00690">
    <property type="entry name" value="DEAH_ATP_HELICASE"/>
    <property type="match status" value="1"/>
</dbReference>
<comment type="catalytic activity">
    <reaction evidence="7">
        <text>ATP + H2O = ADP + phosphate + H(+)</text>
        <dbReference type="Rhea" id="RHEA:13065"/>
        <dbReference type="ChEBI" id="CHEBI:15377"/>
        <dbReference type="ChEBI" id="CHEBI:15378"/>
        <dbReference type="ChEBI" id="CHEBI:30616"/>
        <dbReference type="ChEBI" id="CHEBI:43474"/>
        <dbReference type="ChEBI" id="CHEBI:456216"/>
        <dbReference type="EC" id="3.6.4.13"/>
    </reaction>
</comment>
<name>A0AAW0YAU2_CHEQU</name>
<keyword evidence="5" id="KW-0347">Helicase</keyword>
<dbReference type="GO" id="GO:0005730">
    <property type="term" value="C:nucleolus"/>
    <property type="evidence" value="ECO:0007669"/>
    <property type="project" value="TreeGrafter"/>
</dbReference>
<dbReference type="InterPro" id="IPR011545">
    <property type="entry name" value="DEAD/DEAH_box_helicase_dom"/>
</dbReference>
<dbReference type="InterPro" id="IPR011709">
    <property type="entry name" value="DEAD-box_helicase_OB_fold"/>
</dbReference>
<dbReference type="Pfam" id="PF07717">
    <property type="entry name" value="OB_NTP_bind"/>
    <property type="match status" value="1"/>
</dbReference>
<evidence type="ECO:0000256" key="3">
    <source>
        <dbReference type="ARBA" id="ARBA00022741"/>
    </source>
</evidence>
<organism evidence="11 12">
    <name type="scientific">Cherax quadricarinatus</name>
    <name type="common">Australian red claw crayfish</name>
    <dbReference type="NCBI Taxonomy" id="27406"/>
    <lineage>
        <taxon>Eukaryota</taxon>
        <taxon>Metazoa</taxon>
        <taxon>Ecdysozoa</taxon>
        <taxon>Arthropoda</taxon>
        <taxon>Crustacea</taxon>
        <taxon>Multicrustacea</taxon>
        <taxon>Malacostraca</taxon>
        <taxon>Eumalacostraca</taxon>
        <taxon>Eucarida</taxon>
        <taxon>Decapoda</taxon>
        <taxon>Pleocyemata</taxon>
        <taxon>Astacidea</taxon>
        <taxon>Parastacoidea</taxon>
        <taxon>Parastacidae</taxon>
        <taxon>Cherax</taxon>
    </lineage>
</organism>
<comment type="similarity">
    <text evidence="1">Belongs to the DEAD box helicase family. DEAH subfamily.</text>
</comment>
<feature type="compositionally biased region" description="Acidic residues" evidence="8">
    <location>
        <begin position="175"/>
        <end position="185"/>
    </location>
</feature>
<dbReference type="PANTHER" id="PTHR18934:SF99">
    <property type="entry name" value="ATP-DEPENDENT RNA HELICASE DHX37-RELATED"/>
    <property type="match status" value="1"/>
</dbReference>
<feature type="domain" description="Helicase ATP-binding" evidence="9">
    <location>
        <begin position="266"/>
        <end position="433"/>
    </location>
</feature>
<dbReference type="GO" id="GO:0003724">
    <property type="term" value="F:RNA helicase activity"/>
    <property type="evidence" value="ECO:0007669"/>
    <property type="project" value="UniProtKB-EC"/>
</dbReference>
<proteinExistence type="inferred from homology"/>
<dbReference type="InterPro" id="IPR056371">
    <property type="entry name" value="DHX37-like_C"/>
</dbReference>
<dbReference type="CDD" id="cd18791">
    <property type="entry name" value="SF2_C_RHA"/>
    <property type="match status" value="1"/>
</dbReference>
<dbReference type="PROSITE" id="PS51194">
    <property type="entry name" value="HELICASE_CTER"/>
    <property type="match status" value="1"/>
</dbReference>
<dbReference type="Pfam" id="PF23362">
    <property type="entry name" value="DHX37_C"/>
    <property type="match status" value="1"/>
</dbReference>
<dbReference type="Pfam" id="PF21010">
    <property type="entry name" value="HA2_C"/>
    <property type="match status" value="1"/>
</dbReference>
<dbReference type="GO" id="GO:0005524">
    <property type="term" value="F:ATP binding"/>
    <property type="evidence" value="ECO:0007669"/>
    <property type="project" value="UniProtKB-KW"/>
</dbReference>
<feature type="domain" description="Helicase C-terminal" evidence="10">
    <location>
        <begin position="542"/>
        <end position="733"/>
    </location>
</feature>
<evidence type="ECO:0000256" key="6">
    <source>
        <dbReference type="ARBA" id="ARBA00022840"/>
    </source>
</evidence>
<evidence type="ECO:0000313" key="11">
    <source>
        <dbReference type="EMBL" id="KAK8749119.1"/>
    </source>
</evidence>
<gene>
    <name evidence="11" type="ORF">OTU49_015685</name>
</gene>
<dbReference type="InterPro" id="IPR001650">
    <property type="entry name" value="Helicase_C-like"/>
</dbReference>
<dbReference type="EMBL" id="JARKIK010000010">
    <property type="protein sequence ID" value="KAK8749119.1"/>
    <property type="molecule type" value="Genomic_DNA"/>
</dbReference>
<feature type="region of interest" description="Disordered" evidence="8">
    <location>
        <begin position="131"/>
        <end position="191"/>
    </location>
</feature>
<dbReference type="EC" id="3.6.4.13" evidence="2"/>
<dbReference type="Proteomes" id="UP001445076">
    <property type="component" value="Unassembled WGS sequence"/>
</dbReference>
<dbReference type="Gene3D" id="3.40.50.300">
    <property type="entry name" value="P-loop containing nucleotide triphosphate hydrolases"/>
    <property type="match status" value="3"/>
</dbReference>
<dbReference type="InterPro" id="IPR027417">
    <property type="entry name" value="P-loop_NTPase"/>
</dbReference>
<keyword evidence="6" id="KW-0067">ATP-binding</keyword>
<keyword evidence="3" id="KW-0547">Nucleotide-binding</keyword>
<dbReference type="PROSITE" id="PS51192">
    <property type="entry name" value="HELICASE_ATP_BIND_1"/>
    <property type="match status" value="1"/>
</dbReference>
<dbReference type="SUPFAM" id="SSF52540">
    <property type="entry name" value="P-loop containing nucleoside triphosphate hydrolases"/>
    <property type="match status" value="1"/>
</dbReference>
<dbReference type="InterPro" id="IPR014001">
    <property type="entry name" value="Helicase_ATP-bd"/>
</dbReference>
<evidence type="ECO:0000256" key="8">
    <source>
        <dbReference type="SAM" id="MobiDB-lite"/>
    </source>
</evidence>
<dbReference type="Pfam" id="PF00271">
    <property type="entry name" value="Helicase_C"/>
    <property type="match status" value="1"/>
</dbReference>
<reference evidence="11 12" key="1">
    <citation type="journal article" date="2024" name="BMC Genomics">
        <title>Genome assembly of redclaw crayfish (Cherax quadricarinatus) provides insights into its immune adaptation and hypoxia tolerance.</title>
        <authorList>
            <person name="Liu Z."/>
            <person name="Zheng J."/>
            <person name="Li H."/>
            <person name="Fang K."/>
            <person name="Wang S."/>
            <person name="He J."/>
            <person name="Zhou D."/>
            <person name="Weng S."/>
            <person name="Chi M."/>
            <person name="Gu Z."/>
            <person name="He J."/>
            <person name="Li F."/>
            <person name="Wang M."/>
        </authorList>
    </citation>
    <scope>NUCLEOTIDE SEQUENCE [LARGE SCALE GENOMIC DNA]</scope>
    <source>
        <strain evidence="11">ZL_2023a</strain>
    </source>
</reference>
<sequence>MGRARRKYKEKAVYVTDDSELKKITVELESSEKYDSSNALVLPSKKRATRKLRDKNATPVKLLSKKKRKKLEKIVDQKNKKENHASLLAALQEVKADPKDLLKLTQLQVTQTLGRKKFLAEDYTTFTNEVKEEEGKVLSSVRGRKRKKPNEEEVEQEKNDDPNIVRLGELSSSSDESEVEEEEPDMTNSVGGIVNDIQQHKKCSNQEIGDLNDIKPAEKQQDEAQTAEVSKDKPTKPAVYMSLQRTTEIQAARLRLPILAEEQAIMEAINENPVTVIVGATGSGKTTQVPQFLYEAGYTSNGKMIGVTEPRRVAAISMSQRVAHEMNLSSREVSYQIRFEGNTTPDTKIKFMTDGVLLKEIQMDPTLKKYSVVVIDEAHERSVFSDILIGILSRIIPRRQAKGKPLKLIIMSATLRVEDFTENPRLFKEPKPPVIKVDARMFDVTLHYNKRTPEDYLGEAFKKACKIHRQLPEGGILIFLTGQQEVNSLVRKLRATFPMHAESRYNKQTDVSGYKRKKLQLKNMKKTVNESASKKIILPEVKLENFISALPDDAEGDLAGDVADLEDRGAVDFDDSDLDLDDDDDDAVLSSKKFGAQEEPEQSLWVLPLYSMLPPERQQMVFKPPPEGTRLCVVSTNVAETSLTIPSVKYVVDCGKVKEKVYDTVTGVSMFRITWTSQASANQRAGRAGRTAPGHCYRLYSSAVFNDEFQKFSCAEIQRRPIDDLVLVMKSMNLPVINFPFPTPPDYLQVRHGIKRLLILGALEERSDTAAGLPPRNKKVKAKRAKDLSHITSLGKVMAAFPLAPRYGKMLALSHQHSLLQYTVALVAALTVPEVLIETPLDSKENVNDIRKRWQNLRLSWAGSGNARSLGDAMVLLRAVGAAEYQGGEREWCEKNGLRYKGIAEIRKLRRQLTNEINLIIPSCDLMLDPQMPPPTDDQARLLRQIALAGLVDHVARRVDDWELKTPEDKLKWRYAYRTQDMEEPVFLPSSSVVRIDMPKWVVYQEIHETHKMFMRNVTVIEPEWLAVFAPNLCTFSPPLESPEPRYDADRDQIVCHRKASFGPAVWDISEVEVEYPRGQDLFKWVAYYFMLGHLCSPLKAFVEHIYEPRTLVNPVAIRYSEQRKHLLRGLMSRDITNLAKLKETWTQEPKFLQWEYLQWLHNKEIKGEVIRIWPPVARCPESDWS</sequence>
<keyword evidence="4" id="KW-0378">Hydrolase</keyword>
<dbReference type="GO" id="GO:0000462">
    <property type="term" value="P:maturation of SSU-rRNA from tricistronic rRNA transcript (SSU-rRNA, 5.8S rRNA, LSU-rRNA)"/>
    <property type="evidence" value="ECO:0007669"/>
    <property type="project" value="TreeGrafter"/>
</dbReference>
<evidence type="ECO:0000256" key="1">
    <source>
        <dbReference type="ARBA" id="ARBA00008792"/>
    </source>
</evidence>
<dbReference type="AlphaFoldDB" id="A0AAW0YAU2"/>
<dbReference type="SMART" id="SM00847">
    <property type="entry name" value="HA2"/>
    <property type="match status" value="1"/>
</dbReference>
<dbReference type="InterPro" id="IPR002464">
    <property type="entry name" value="DNA/RNA_helicase_DEAH_CS"/>
</dbReference>
<comment type="caution">
    <text evidence="11">The sequence shown here is derived from an EMBL/GenBank/DDBJ whole genome shotgun (WGS) entry which is preliminary data.</text>
</comment>
<dbReference type="Gene3D" id="1.20.120.1080">
    <property type="match status" value="1"/>
</dbReference>
<evidence type="ECO:0000259" key="10">
    <source>
        <dbReference type="PROSITE" id="PS51194"/>
    </source>
</evidence>
<dbReference type="GO" id="GO:0016787">
    <property type="term" value="F:hydrolase activity"/>
    <property type="evidence" value="ECO:0007669"/>
    <property type="project" value="UniProtKB-KW"/>
</dbReference>
<dbReference type="Pfam" id="PF00270">
    <property type="entry name" value="DEAD"/>
    <property type="match status" value="1"/>
</dbReference>
<dbReference type="GO" id="GO:0003723">
    <property type="term" value="F:RNA binding"/>
    <property type="evidence" value="ECO:0007669"/>
    <property type="project" value="TreeGrafter"/>
</dbReference>
<accession>A0AAW0YAU2</accession>
<feature type="region of interest" description="Disordered" evidence="8">
    <location>
        <begin position="218"/>
        <end position="238"/>
    </location>
</feature>